<protein>
    <recommendedName>
        <fullName evidence="9">Rx N-terminal domain-containing protein</fullName>
    </recommendedName>
</protein>
<feature type="domain" description="Disease resistance N-terminal" evidence="5">
    <location>
        <begin position="6"/>
        <end position="98"/>
    </location>
</feature>
<dbReference type="InterPro" id="IPR056789">
    <property type="entry name" value="LRR_R13L1-DRL21"/>
</dbReference>
<feature type="domain" description="Disease resistance N-terminal" evidence="5">
    <location>
        <begin position="615"/>
        <end position="686"/>
    </location>
</feature>
<reference evidence="7" key="1">
    <citation type="journal article" date="2023" name="Mol. Ecol. Resour.">
        <title>Chromosome-level genome assembly of a triploid poplar Populus alba 'Berolinensis'.</title>
        <authorList>
            <person name="Chen S."/>
            <person name="Yu Y."/>
            <person name="Wang X."/>
            <person name="Wang S."/>
            <person name="Zhang T."/>
            <person name="Zhou Y."/>
            <person name="He R."/>
            <person name="Meng N."/>
            <person name="Wang Y."/>
            <person name="Liu W."/>
            <person name="Liu Z."/>
            <person name="Liu J."/>
            <person name="Guo Q."/>
            <person name="Huang H."/>
            <person name="Sederoff R.R."/>
            <person name="Wang G."/>
            <person name="Qu G."/>
            <person name="Chen S."/>
        </authorList>
    </citation>
    <scope>NUCLEOTIDE SEQUENCE</scope>
    <source>
        <strain evidence="7">SC-2020</strain>
    </source>
</reference>
<dbReference type="InterPro" id="IPR041118">
    <property type="entry name" value="Rx_N"/>
</dbReference>
<dbReference type="InterPro" id="IPR032675">
    <property type="entry name" value="LRR_dom_sf"/>
</dbReference>
<dbReference type="Pfam" id="PF25019">
    <property type="entry name" value="LRR_R13L1-DRL21"/>
    <property type="match status" value="2"/>
</dbReference>
<keyword evidence="8" id="KW-1185">Reference proteome</keyword>
<evidence type="ECO:0008006" key="9">
    <source>
        <dbReference type="Google" id="ProtNLM"/>
    </source>
</evidence>
<dbReference type="GO" id="GO:0000166">
    <property type="term" value="F:nucleotide binding"/>
    <property type="evidence" value="ECO:0007669"/>
    <property type="project" value="UniProtKB-KW"/>
</dbReference>
<dbReference type="GO" id="GO:0006952">
    <property type="term" value="P:defense response"/>
    <property type="evidence" value="ECO:0007669"/>
    <property type="project" value="UniProtKB-KW"/>
</dbReference>
<dbReference type="SUPFAM" id="SSF52058">
    <property type="entry name" value="L domain-like"/>
    <property type="match status" value="2"/>
</dbReference>
<dbReference type="PANTHER" id="PTHR47186">
    <property type="entry name" value="LEUCINE-RICH REPEAT-CONTAINING PROTEIN 57"/>
    <property type="match status" value="1"/>
</dbReference>
<evidence type="ECO:0000259" key="6">
    <source>
        <dbReference type="Pfam" id="PF25019"/>
    </source>
</evidence>
<feature type="domain" description="R13L1/DRL21-like LRR repeat region" evidence="6">
    <location>
        <begin position="344"/>
        <end position="463"/>
    </location>
</feature>
<keyword evidence="3" id="KW-0547">Nucleotide-binding</keyword>
<evidence type="ECO:0000259" key="5">
    <source>
        <dbReference type="Pfam" id="PF18052"/>
    </source>
</evidence>
<evidence type="ECO:0000256" key="1">
    <source>
        <dbReference type="ARBA" id="ARBA00022614"/>
    </source>
</evidence>
<dbReference type="Gene3D" id="1.20.5.4130">
    <property type="match status" value="2"/>
</dbReference>
<evidence type="ECO:0000313" key="7">
    <source>
        <dbReference type="EMBL" id="KAJ6978029.1"/>
    </source>
</evidence>
<dbReference type="EMBL" id="JAQIZT010000012">
    <property type="protein sequence ID" value="KAJ6978029.1"/>
    <property type="molecule type" value="Genomic_DNA"/>
</dbReference>
<dbReference type="PANTHER" id="PTHR47186:SF30">
    <property type="entry name" value="EF-HAND DOMAIN-CONTAINING PROTEIN"/>
    <property type="match status" value="1"/>
</dbReference>
<gene>
    <name evidence="7" type="ORF">NC653_029815</name>
</gene>
<keyword evidence="1" id="KW-0433">Leucine-rich repeat</keyword>
<dbReference type="Proteomes" id="UP001164929">
    <property type="component" value="Chromosome 12"/>
</dbReference>
<evidence type="ECO:0000256" key="2">
    <source>
        <dbReference type="ARBA" id="ARBA00022737"/>
    </source>
</evidence>
<dbReference type="CDD" id="cd14798">
    <property type="entry name" value="RX-CC_like"/>
    <property type="match status" value="2"/>
</dbReference>
<comment type="caution">
    <text evidence="7">The sequence shown here is derived from an EMBL/GenBank/DDBJ whole genome shotgun (WGS) entry which is preliminary data.</text>
</comment>
<evidence type="ECO:0000256" key="3">
    <source>
        <dbReference type="ARBA" id="ARBA00022741"/>
    </source>
</evidence>
<dbReference type="InterPro" id="IPR003591">
    <property type="entry name" value="Leu-rich_rpt_typical-subtyp"/>
</dbReference>
<feature type="domain" description="R13L1/DRL21-like LRR repeat region" evidence="6">
    <location>
        <begin position="910"/>
        <end position="1033"/>
    </location>
</feature>
<evidence type="ECO:0000256" key="4">
    <source>
        <dbReference type="ARBA" id="ARBA00022821"/>
    </source>
</evidence>
<name>A0AAD6M457_9ROSI</name>
<dbReference type="SMART" id="SM00369">
    <property type="entry name" value="LRR_TYP"/>
    <property type="match status" value="7"/>
</dbReference>
<dbReference type="AlphaFoldDB" id="A0AAD6M457"/>
<keyword evidence="2" id="KW-0677">Repeat</keyword>
<keyword evidence="4" id="KW-0611">Plant defense</keyword>
<evidence type="ECO:0000313" key="8">
    <source>
        <dbReference type="Proteomes" id="UP001164929"/>
    </source>
</evidence>
<sequence length="1166" mass="131549">MAEALVSPILEQLTTIVAQQVQEEVNLVVGVKKQCDKLKSNLLDIQSVLEDADRKQVKDKAVRNWIDKLKDACYDMDDVLDEWSTAILRWKMEEAEENTHSRQKIRCSFLGSPCFCFNQVVRRRDIALKIKEVCEKVDDIAKQRAKYGFDLYKATDELQRLTMDVNNLGEATMETSIERVRHLSMMLSKETSFPVSIHKAKGLRSLLIDTRDPSLGAALPDLFKQLTCIRSLNLSGSSIKEIPNEVGKLIHLRHLNLASCHQLESLPETICDLCNLQSLDVTLCLSLKELPKAIGKLIKLRHLRIVRSGVAFIPKGIESITCLRTLDVFIVCGGGENESKAANLRELKNLNHIGGSLKIRNLGGGKEDVSDTAEAQLKNKKRLLCLELRFDILIEEKDILIEGLQPPPDLENLTISRYGGLDLPNWMMTLTRLQEFKLLFCTKLEVLPPLGRLPNLERLVLRSLKVRRLDAGFLGIEKDENGSINEGEIARVTAFPKLKKLSILFLVQVEEWDANTTSIISIMPQLQYLGIEYCQSLRALPDYVLAAPLQELCIRTCPNLRKRYGKEEMGEDWQKISHIPKIYFDEIYRKKLYIKNGVVIATEKKLPSILVDKSSVREEVSLVGDVKKQVDKLKSNLLSIQSVLEDADRKQVKDKAVRDWVDKLKDACYDIDDVLDEWSSAILTWKIRDAEENTHSLQQIRCSILGSPCFCFNQVVRRRDIALKIKEVLNVNALGGATVETSIERVRHLSMMLSEDTSFPKSIHKAKGLRSLLIHTRDPSFGAALPDLFKQLTCIRSLNLSESSIKEIPNDIGKLIHLRHLNLAFCGVLESLPETTCDLCNLQSLDVTWCRSLKELAKAIGKLIKLRHLRIDGSGVAFIPKGIERITCLRTLDVFTVCGGGDNESKAANLRELKNLNHIGGSLIISNLGRGKEDASDAAEAQLKNKKRLLGLELYFDREKTELQANEGSLIEGLQPPSYLEYLTISSYGGLELPNWMMTLTRLQSLKLDHCENVEVLPPLGRLPNLESLVLRSLKVRKLHAGFLGIEKAENASINEGEIARVTAFPKLEKLIIWNLKEVEEWDGIGRRVGEEDANTTSIISIMPQLRELIIDTCPLLRALPDYVLAAPLQVLDISGCRNLRKRYGKEEMGEDWQKISRIPNISIYS</sequence>
<organism evidence="7 8">
    <name type="scientific">Populus alba x Populus x berolinensis</name>
    <dbReference type="NCBI Taxonomy" id="444605"/>
    <lineage>
        <taxon>Eukaryota</taxon>
        <taxon>Viridiplantae</taxon>
        <taxon>Streptophyta</taxon>
        <taxon>Embryophyta</taxon>
        <taxon>Tracheophyta</taxon>
        <taxon>Spermatophyta</taxon>
        <taxon>Magnoliopsida</taxon>
        <taxon>eudicotyledons</taxon>
        <taxon>Gunneridae</taxon>
        <taxon>Pentapetalae</taxon>
        <taxon>rosids</taxon>
        <taxon>fabids</taxon>
        <taxon>Malpighiales</taxon>
        <taxon>Salicaceae</taxon>
        <taxon>Saliceae</taxon>
        <taxon>Populus</taxon>
    </lineage>
</organism>
<proteinExistence type="predicted"/>
<accession>A0AAD6M457</accession>
<dbReference type="Gene3D" id="3.80.10.10">
    <property type="entry name" value="Ribonuclease Inhibitor"/>
    <property type="match status" value="2"/>
</dbReference>
<dbReference type="InterPro" id="IPR038005">
    <property type="entry name" value="RX-like_CC"/>
</dbReference>
<dbReference type="Pfam" id="PF18052">
    <property type="entry name" value="Rx_N"/>
    <property type="match status" value="2"/>
</dbReference>